<dbReference type="PROSITE" id="PS51445">
    <property type="entry name" value="PBS_LINKER"/>
    <property type="match status" value="3"/>
</dbReference>
<keyword evidence="14" id="KW-0472">Membrane</keyword>
<dbReference type="Pfam" id="PF00502">
    <property type="entry name" value="Phycobilisome"/>
    <property type="match status" value="2"/>
</dbReference>
<comment type="subcellular location">
    <subcellularLocation>
        <location evidence="1">Plastid</location>
        <location evidence="1">Chloroplast thylakoid membrane</location>
        <topology evidence="1">Peripheral membrane protein</topology>
        <orientation evidence="1">Stromal side</orientation>
    </subcellularLocation>
</comment>
<dbReference type="EMBL" id="KC904971">
    <property type="protein sequence ID" value="AGQ17085.1"/>
    <property type="molecule type" value="Genomic_DNA"/>
</dbReference>
<comment type="similarity">
    <text evidence="21">Belongs to the phycobilisome linker protein family.</text>
</comment>
<dbReference type="GO" id="GO:0016829">
    <property type="term" value="F:lyase activity"/>
    <property type="evidence" value="ECO:0007669"/>
    <property type="project" value="UniProtKB-KW"/>
</dbReference>
<evidence type="ECO:0000256" key="11">
    <source>
        <dbReference type="ARBA" id="ARBA00022982"/>
    </source>
</evidence>
<keyword evidence="10 21" id="KW-0605">Phycobilisome</keyword>
<dbReference type="Gene3D" id="1.10.3130.20">
    <property type="entry name" value="Phycobilisome linker domain"/>
    <property type="match status" value="3"/>
</dbReference>
<dbReference type="GO" id="GO:0030089">
    <property type="term" value="C:phycobilisome"/>
    <property type="evidence" value="ECO:0007669"/>
    <property type="project" value="UniProtKB-UniRule"/>
</dbReference>
<feature type="domain" description="PBS-linker" evidence="22">
    <location>
        <begin position="244"/>
        <end position="424"/>
    </location>
</feature>
<dbReference type="Gene3D" id="1.10.490.20">
    <property type="entry name" value="Phycocyanins"/>
    <property type="match status" value="1"/>
</dbReference>
<keyword evidence="8 23" id="KW-0934">Plastid</keyword>
<keyword evidence="5" id="KW-0150">Chloroplast</keyword>
<feature type="domain" description="PBS-linker" evidence="22">
    <location>
        <begin position="695"/>
        <end position="876"/>
    </location>
</feature>
<dbReference type="GeneID" id="19221611"/>
<dbReference type="EMBL" id="KJ776827">
    <property type="protein sequence ID" value="AIA19412.1"/>
    <property type="molecule type" value="Genomic_DNA"/>
</dbReference>
<evidence type="ECO:0000313" key="23">
    <source>
        <dbReference type="EMBL" id="AGQ17085.1"/>
    </source>
</evidence>
<keyword evidence="4" id="KW-0813">Transport</keyword>
<organism evidence="23">
    <name type="scientific">Pyropia perforata</name>
    <name type="common">Red alga</name>
    <name type="synonym">Porphyra perforata</name>
    <dbReference type="NCBI Taxonomy" id="182771"/>
    <lineage>
        <taxon>Eukaryota</taxon>
        <taxon>Rhodophyta</taxon>
        <taxon>Bangiophyceae</taxon>
        <taxon>Bangiales</taxon>
        <taxon>Bangiaceae</taxon>
        <taxon>Pyropia</taxon>
    </lineage>
</organism>
<dbReference type="Pfam" id="PF00427">
    <property type="entry name" value="PBS_linker_poly"/>
    <property type="match status" value="3"/>
</dbReference>
<keyword evidence="12" id="KW-0157">Chromophore</keyword>
<evidence type="ECO:0000256" key="19">
    <source>
        <dbReference type="ARBA" id="ARBA00031629"/>
    </source>
</evidence>
<gene>
    <name evidence="23" type="primary">apcE</name>
</gene>
<comment type="similarity">
    <text evidence="2">Belongs to the phycobiliprotein family.</text>
</comment>
<dbReference type="AlphaFoldDB" id="A0A023HRB5"/>
<name>A0A023HRB5_PYRPE</name>
<evidence type="ECO:0000256" key="4">
    <source>
        <dbReference type="ARBA" id="ARBA00022448"/>
    </source>
</evidence>
<keyword evidence="7" id="KW-0042">Antenna complex</keyword>
<evidence type="ECO:0000256" key="18">
    <source>
        <dbReference type="ARBA" id="ARBA00029643"/>
    </source>
</evidence>
<keyword evidence="16" id="KW-0089">Bile pigment</keyword>
<dbReference type="InterPro" id="IPR038255">
    <property type="entry name" value="PBS_linker_sf"/>
</dbReference>
<keyword evidence="9" id="KW-0677">Repeat</keyword>
<feature type="domain" description="PBS-linker" evidence="22">
    <location>
        <begin position="496"/>
        <end position="678"/>
    </location>
</feature>
<protein>
    <recommendedName>
        <fullName evidence="3">Phycobiliprotein ApcE</fullName>
    </recommendedName>
    <alternativeName>
        <fullName evidence="20">Anchor polypeptide</fullName>
    </alternativeName>
    <alternativeName>
        <fullName evidence="19">PBS-anchor protein</fullName>
    </alternativeName>
    <alternativeName>
        <fullName evidence="18">Phycobilisome linker polypeptide</fullName>
    </alternativeName>
</protein>
<evidence type="ECO:0000256" key="5">
    <source>
        <dbReference type="ARBA" id="ARBA00022528"/>
    </source>
</evidence>
<dbReference type="InterPro" id="IPR001297">
    <property type="entry name" value="PBS_linker_dom"/>
</dbReference>
<dbReference type="CDD" id="cd12128">
    <property type="entry name" value="PBP_PBS-LCM"/>
    <property type="match status" value="1"/>
</dbReference>
<evidence type="ECO:0000256" key="7">
    <source>
        <dbReference type="ARBA" id="ARBA00022549"/>
    </source>
</evidence>
<evidence type="ECO:0000256" key="3">
    <source>
        <dbReference type="ARBA" id="ARBA00018674"/>
    </source>
</evidence>
<dbReference type="InterPro" id="IPR038719">
    <property type="entry name" value="Phycobilisome_asu/bsu_sf"/>
</dbReference>
<dbReference type="RefSeq" id="YP_009027547.1">
    <property type="nucleotide sequence ID" value="NC_024050.1"/>
</dbReference>
<evidence type="ECO:0000256" key="13">
    <source>
        <dbReference type="ARBA" id="ARBA00023078"/>
    </source>
</evidence>
<evidence type="ECO:0000256" key="10">
    <source>
        <dbReference type="ARBA" id="ARBA00022738"/>
    </source>
</evidence>
<evidence type="ECO:0000256" key="15">
    <source>
        <dbReference type="ARBA" id="ARBA00023239"/>
    </source>
</evidence>
<dbReference type="PANTHER" id="PTHR34011">
    <property type="entry name" value="PHYCOBILISOME 32.1 KDA LINKER POLYPEPTIDE, PHYCOCYANIN-ASSOCIATED, ROD 2-RELATED"/>
    <property type="match status" value="1"/>
</dbReference>
<keyword evidence="11" id="KW-0249">Electron transport</keyword>
<dbReference type="PANTHER" id="PTHR34011:SF6">
    <property type="entry name" value="PHYCOBILIPROTEIN APCE"/>
    <property type="match status" value="1"/>
</dbReference>
<geneLocation type="plastid" evidence="23"/>
<evidence type="ECO:0000256" key="9">
    <source>
        <dbReference type="ARBA" id="ARBA00022737"/>
    </source>
</evidence>
<dbReference type="InterPro" id="IPR012128">
    <property type="entry name" value="Phycobilisome_asu/bsu"/>
</dbReference>
<reference evidence="23" key="1">
    <citation type="journal article" date="2014" name="Sci. Rep.">
        <title>Minimally destructive sampling of type specimens of Pyropia (Bangiales, Rhodophyta) recovers complete plastid and mitochondrial genomes.</title>
        <authorList>
            <person name="Hughey J.R."/>
            <person name="Gabrielson P.W."/>
            <person name="Rohmer L."/>
            <person name="Tortolani J."/>
            <person name="Silva M."/>
            <person name="Miller K.A."/>
            <person name="Young J.D."/>
            <person name="Martell C."/>
            <person name="Ruediger E."/>
        </authorList>
    </citation>
    <scope>NUCLEOTIDE SEQUENCE</scope>
    <source>
        <strain evidence="23">LD 13037</strain>
    </source>
</reference>
<evidence type="ECO:0000256" key="12">
    <source>
        <dbReference type="ARBA" id="ARBA00022991"/>
    </source>
</evidence>
<dbReference type="GO" id="GO:0009535">
    <property type="term" value="C:chloroplast thylakoid membrane"/>
    <property type="evidence" value="ECO:0007669"/>
    <property type="project" value="UniProtKB-SubCell"/>
</dbReference>
<keyword evidence="6" id="KW-0602">Photosynthesis</keyword>
<dbReference type="GO" id="GO:0015979">
    <property type="term" value="P:photosynthesis"/>
    <property type="evidence" value="ECO:0007669"/>
    <property type="project" value="UniProtKB-KW"/>
</dbReference>
<evidence type="ECO:0000256" key="6">
    <source>
        <dbReference type="ARBA" id="ARBA00022531"/>
    </source>
</evidence>
<keyword evidence="15" id="KW-0456">Lyase</keyword>
<evidence type="ECO:0000256" key="2">
    <source>
        <dbReference type="ARBA" id="ARBA00008182"/>
    </source>
</evidence>
<evidence type="ECO:0000259" key="22">
    <source>
        <dbReference type="PROSITE" id="PS51445"/>
    </source>
</evidence>
<sequence>MSIKASGGSPLARPQLYRTASILTITQAEQQDRFLQLGELNQLVSFLNSGPKRLEVADILTKNANILVARAADKIFVGGSAISYLERPQAAVIITGDQSSQDKINELSGNIQGDFGQSFRSLFNAGGATPPGFKPINVLRYGTTRMRKSLRDLDWFLRYLTYAIVSGDPNILSVNIRGLRELIDNACSSAAAIVALREMRRTALLIFEEDIKGQDLVKEYFNVVISEFEAPSLTDKLRKRTSGDLQGLRLPQIYAQAGVSTPRFVMKSNLSADEKNTVVKACYRQIFERDIAKAYNLSLSNLESQVKNGQISIKEFIRSLGTSSIYRKQFYEPFVNSRALELAFRHFLGRGPSSLEEFQKYFAILSATGLSGLVNAILNSSEYTDYFGEETVPYFRNLGEEPQECRNWGPQIDLLNYSAPFRKVPQFITLFSDYKQALPDQHPYGIGNDPLSIQFGAIFPRENKDPRKRQALFGKDTRRILVRRGPGIYNQISNPQVRPKPVGSLGPKIFKLSNTLVKTDSSQNFENSVDVVTKVTYLRVFGREVYQEEKLLLKPIESQLKDGQITVREFVRQLAKSSIFRSLYWEPLYICKAIEYIHNRLLGRPTYGRQEINKYFDIAYKQGYYQVVDAIIDSSEYIETFGDNTVPYERYSTPAGIALRSLRPGIIDQRFKKVISTKSARFVELGTVKEIRSSNDIQSRISQGVSSLRDQSIIFKVNNNSNKEALEQALRATYRQIFETDLNSFSIGGEFLDIEAAFLNRELNVKELVKKLALSELYGKEFYRPYPNTKVIELGTKHILGRAPNNQAEIRFFNQILASKGLSAFISNLVESTEYIAVYGKETVPYRRFPTLPAANFPNTEILYNRLTKQDLSIVVPSFKKVLGNQ</sequence>
<keyword evidence="13" id="KW-0793">Thylakoid</keyword>
<evidence type="ECO:0000256" key="20">
    <source>
        <dbReference type="ARBA" id="ARBA00033322"/>
    </source>
</evidence>
<dbReference type="SUPFAM" id="SSF46458">
    <property type="entry name" value="Globin-like"/>
    <property type="match status" value="1"/>
</dbReference>
<dbReference type="InterPro" id="IPR009050">
    <property type="entry name" value="Globin-like_sf"/>
</dbReference>
<evidence type="ECO:0000256" key="21">
    <source>
        <dbReference type="PROSITE-ProRule" id="PRU00775"/>
    </source>
</evidence>
<evidence type="ECO:0000256" key="16">
    <source>
        <dbReference type="ARBA" id="ARBA00023307"/>
    </source>
</evidence>
<comment type="function">
    <text evidence="17">This protein is postulated to act both as terminal energy acceptor and as a linker polypeptide that stabilizes the phycobilisome architecture. May have intrinsic bilin lyase activity.</text>
</comment>
<evidence type="ECO:0000256" key="17">
    <source>
        <dbReference type="ARBA" id="ARBA00025203"/>
    </source>
</evidence>
<evidence type="ECO:0000256" key="8">
    <source>
        <dbReference type="ARBA" id="ARBA00022640"/>
    </source>
</evidence>
<evidence type="ECO:0000256" key="14">
    <source>
        <dbReference type="ARBA" id="ARBA00023136"/>
    </source>
</evidence>
<accession>A0A023HRB5</accession>
<evidence type="ECO:0000256" key="1">
    <source>
        <dbReference type="ARBA" id="ARBA00004185"/>
    </source>
</evidence>
<proteinExistence type="inferred from homology"/>